<dbReference type="GO" id="GO:0005737">
    <property type="term" value="C:cytoplasm"/>
    <property type="evidence" value="ECO:0007669"/>
    <property type="project" value="UniProtKB-SubCell"/>
</dbReference>
<dbReference type="EMBL" id="FRAF01000001">
    <property type="protein sequence ID" value="SHJ51624.1"/>
    <property type="molecule type" value="Genomic_DNA"/>
</dbReference>
<dbReference type="GO" id="GO:0046872">
    <property type="term" value="F:metal ion binding"/>
    <property type="evidence" value="ECO:0007669"/>
    <property type="project" value="UniProtKB-UniRule"/>
</dbReference>
<evidence type="ECO:0000256" key="9">
    <source>
        <dbReference type="RuleBase" id="RU364116"/>
    </source>
</evidence>
<dbReference type="Pfam" id="PF06969">
    <property type="entry name" value="HemN_C"/>
    <property type="match status" value="1"/>
</dbReference>
<dbReference type="GO" id="GO:0006779">
    <property type="term" value="P:porphyrin-containing compound biosynthetic process"/>
    <property type="evidence" value="ECO:0007669"/>
    <property type="project" value="InterPro"/>
</dbReference>
<evidence type="ECO:0000256" key="1">
    <source>
        <dbReference type="ARBA" id="ARBA00006100"/>
    </source>
</evidence>
<dbReference type="SFLD" id="SFLDG01082">
    <property type="entry name" value="B12-binding_domain_containing"/>
    <property type="match status" value="1"/>
</dbReference>
<organism evidence="11 12">
    <name type="scientific">Alicyclobacillus tolerans</name>
    <dbReference type="NCBI Taxonomy" id="90970"/>
    <lineage>
        <taxon>Bacteria</taxon>
        <taxon>Bacillati</taxon>
        <taxon>Bacillota</taxon>
        <taxon>Bacilli</taxon>
        <taxon>Bacillales</taxon>
        <taxon>Alicyclobacillaceae</taxon>
        <taxon>Alicyclobacillus</taxon>
    </lineage>
</organism>
<dbReference type="SFLD" id="SFLDF00562">
    <property type="entry name" value="HemN-like__clustered_with_heat"/>
    <property type="match status" value="1"/>
</dbReference>
<evidence type="ECO:0000256" key="8">
    <source>
        <dbReference type="ARBA" id="ARBA00023186"/>
    </source>
</evidence>
<accession>A0A1M6JY51</accession>
<dbReference type="STRING" id="1830138.SAMN05443507_10188"/>
<keyword evidence="5 9" id="KW-0479">Metal-binding</keyword>
<evidence type="ECO:0000256" key="4">
    <source>
        <dbReference type="ARBA" id="ARBA00022691"/>
    </source>
</evidence>
<name>A0A1M6JY51_9BACL</name>
<dbReference type="SFLD" id="SFLDF00288">
    <property type="entry name" value="HemN-like__clustered_with_nucl"/>
    <property type="match status" value="1"/>
</dbReference>
<keyword evidence="9" id="KW-0004">4Fe-4S</keyword>
<dbReference type="InterPro" id="IPR013785">
    <property type="entry name" value="Aldolase_TIM"/>
</dbReference>
<keyword evidence="6 9" id="KW-0408">Iron</keyword>
<keyword evidence="4 9" id="KW-0949">S-adenosyl-L-methionine</keyword>
<dbReference type="InterPro" id="IPR058240">
    <property type="entry name" value="rSAM_sf"/>
</dbReference>
<dbReference type="SUPFAM" id="SSF102114">
    <property type="entry name" value="Radical SAM enzymes"/>
    <property type="match status" value="1"/>
</dbReference>
<dbReference type="Gene3D" id="3.20.20.70">
    <property type="entry name" value="Aldolase class I"/>
    <property type="match status" value="1"/>
</dbReference>
<keyword evidence="12" id="KW-1185">Reference proteome</keyword>
<keyword evidence="3 9" id="KW-0349">Heme</keyword>
<evidence type="ECO:0000256" key="7">
    <source>
        <dbReference type="ARBA" id="ARBA00023014"/>
    </source>
</evidence>
<gene>
    <name evidence="11" type="ORF">SAMN05443507_10188</name>
</gene>
<evidence type="ECO:0000256" key="5">
    <source>
        <dbReference type="ARBA" id="ARBA00022723"/>
    </source>
</evidence>
<dbReference type="SFLD" id="SFLDG01065">
    <property type="entry name" value="anaerobic_coproporphyrinogen-I"/>
    <property type="match status" value="1"/>
</dbReference>
<evidence type="ECO:0000313" key="12">
    <source>
        <dbReference type="Proteomes" id="UP000184016"/>
    </source>
</evidence>
<dbReference type="InterPro" id="IPR006638">
    <property type="entry name" value="Elp3/MiaA/NifB-like_rSAM"/>
</dbReference>
<dbReference type="Pfam" id="PF04055">
    <property type="entry name" value="Radical_SAM"/>
    <property type="match status" value="1"/>
</dbReference>
<dbReference type="PANTHER" id="PTHR13932:SF5">
    <property type="entry name" value="RADICAL S-ADENOSYL METHIONINE DOMAIN-CONTAINING PROTEIN 1, MITOCHONDRIAL"/>
    <property type="match status" value="1"/>
</dbReference>
<comment type="subcellular location">
    <subcellularLocation>
        <location evidence="9">Cytoplasm</location>
    </subcellularLocation>
</comment>
<dbReference type="GO" id="GO:0004109">
    <property type="term" value="F:coproporphyrinogen oxidase activity"/>
    <property type="evidence" value="ECO:0007669"/>
    <property type="project" value="InterPro"/>
</dbReference>
<dbReference type="SMART" id="SM00729">
    <property type="entry name" value="Elp3"/>
    <property type="match status" value="1"/>
</dbReference>
<dbReference type="InterPro" id="IPR010723">
    <property type="entry name" value="HemN_C"/>
</dbReference>
<keyword evidence="8 9" id="KW-0143">Chaperone</keyword>
<protein>
    <recommendedName>
        <fullName evidence="2 9">Heme chaperone HemW</fullName>
    </recommendedName>
</protein>
<evidence type="ECO:0000256" key="2">
    <source>
        <dbReference type="ARBA" id="ARBA00017228"/>
    </source>
</evidence>
<keyword evidence="9" id="KW-0963">Cytoplasm</keyword>
<comment type="similarity">
    <text evidence="1">Belongs to the anaerobic coproporphyrinogen-III oxidase family. HemW subfamily.</text>
</comment>
<dbReference type="SFLD" id="SFLDS00029">
    <property type="entry name" value="Radical_SAM"/>
    <property type="match status" value="1"/>
</dbReference>
<dbReference type="AlphaFoldDB" id="A0A1M6JY51"/>
<dbReference type="Proteomes" id="UP000184016">
    <property type="component" value="Unassembled WGS sequence"/>
</dbReference>
<sequence>MFAKQGQKRRDAMWSVCPTSLYVHIPFCQSRCFYCDFNTYVAPPSLMESYTEALVQELAWLGKEARQPLQTVFFGGGTPTRLPIPLLKKVLAAVRAYFPLAPDVEWTVEANPGSADVGKLETLLEAGVNRISFGAQTFSERLLMSIGRIHNVDDIASSVERAQSLGFQRINLDLMFGLPEQSKADVEESVKCALSLHVRHISAYWLKVEEGTPFFQWQAADQLPLPGEDAEADMYGQVRELLESAYLRQYEISNFAERGAEARHNLVYWRNEPFFAAGAGAHGNVNGTRYENVSSLLEYCQMVANGRLPHASAISETYAEAAETTMILGLRLRDGISLRRFEERFSAVPQQLFGEVWESLFQQGYLQQKGDFVSLPLQYWAVSNEIFEKFVATVTED</sequence>
<comment type="function">
    <text evidence="9">Probably acts as a heme chaperone, transferring heme to an unknown acceptor. Binds one molecule of heme per monomer, possibly covalently. Binds 1 [4Fe-4S] cluster. The cluster is coordinated with 3 cysteines and an exchangeable S-adenosyl-L-methionine.</text>
</comment>
<feature type="domain" description="Radical SAM core" evidence="10">
    <location>
        <begin position="13"/>
        <end position="251"/>
    </location>
</feature>
<evidence type="ECO:0000259" key="10">
    <source>
        <dbReference type="PROSITE" id="PS51918"/>
    </source>
</evidence>
<proteinExistence type="inferred from homology"/>
<reference evidence="12" key="1">
    <citation type="submission" date="2016-11" db="EMBL/GenBank/DDBJ databases">
        <authorList>
            <person name="Varghese N."/>
            <person name="Submissions S."/>
        </authorList>
    </citation>
    <scope>NUCLEOTIDE SEQUENCE [LARGE SCALE GENOMIC DNA]</scope>
    <source>
        <strain evidence="12">USBA-503</strain>
    </source>
</reference>
<dbReference type="PANTHER" id="PTHR13932">
    <property type="entry name" value="COPROPORPHYRINIGEN III OXIDASE"/>
    <property type="match status" value="1"/>
</dbReference>
<dbReference type="InterPro" id="IPR007197">
    <property type="entry name" value="rSAM"/>
</dbReference>
<evidence type="ECO:0000313" key="11">
    <source>
        <dbReference type="EMBL" id="SHJ51624.1"/>
    </source>
</evidence>
<dbReference type="PROSITE" id="PS51918">
    <property type="entry name" value="RADICAL_SAM"/>
    <property type="match status" value="1"/>
</dbReference>
<dbReference type="GO" id="GO:0051539">
    <property type="term" value="F:4 iron, 4 sulfur cluster binding"/>
    <property type="evidence" value="ECO:0007669"/>
    <property type="project" value="UniProtKB-UniRule"/>
</dbReference>
<evidence type="ECO:0000256" key="3">
    <source>
        <dbReference type="ARBA" id="ARBA00022617"/>
    </source>
</evidence>
<dbReference type="InterPro" id="IPR034505">
    <property type="entry name" value="Coproporphyrinogen-III_oxidase"/>
</dbReference>
<keyword evidence="7 9" id="KW-0411">Iron-sulfur</keyword>
<evidence type="ECO:0000256" key="6">
    <source>
        <dbReference type="ARBA" id="ARBA00023004"/>
    </source>
</evidence>
<dbReference type="InterPro" id="IPR004559">
    <property type="entry name" value="HemW-like"/>
</dbReference>
<dbReference type="NCBIfam" id="TIGR00539">
    <property type="entry name" value="hemN_rel"/>
    <property type="match status" value="1"/>
</dbReference>